<dbReference type="OrthoDB" id="5291956at2"/>
<dbReference type="PIRSF" id="PIRSF019169">
    <property type="entry name" value="PilM"/>
    <property type="match status" value="1"/>
</dbReference>
<dbReference type="CDD" id="cd24049">
    <property type="entry name" value="ASKHA_NBD_PilM"/>
    <property type="match status" value="1"/>
</dbReference>
<dbReference type="PANTHER" id="PTHR32432:SF3">
    <property type="entry name" value="ETHANOLAMINE UTILIZATION PROTEIN EUTJ"/>
    <property type="match status" value="1"/>
</dbReference>
<reference evidence="2" key="1">
    <citation type="journal article" date="2014" name="Genome Announc.">
        <title>Draft Genome Sequence of Clostridium straminisolvens Strain JCM 21531T, Isolated from a Cellulose-Degrading Bacterial Community.</title>
        <authorList>
            <person name="Yuki M."/>
            <person name="Oshima K."/>
            <person name="Suda W."/>
            <person name="Sakamoto M."/>
            <person name="Kitamura K."/>
            <person name="Iida T."/>
            <person name="Hattori M."/>
            <person name="Ohkuma M."/>
        </authorList>
    </citation>
    <scope>NUCLEOTIDE SEQUENCE [LARGE SCALE GENOMIC DNA]</scope>
    <source>
        <strain evidence="2">JCM 21531</strain>
    </source>
</reference>
<dbReference type="PANTHER" id="PTHR32432">
    <property type="entry name" value="CELL DIVISION PROTEIN FTSA-RELATED"/>
    <property type="match status" value="1"/>
</dbReference>
<dbReference type="STRING" id="1294263.JCM21531_704"/>
<organism evidence="2 3">
    <name type="scientific">Acetivibrio straminisolvens JCM 21531</name>
    <dbReference type="NCBI Taxonomy" id="1294263"/>
    <lineage>
        <taxon>Bacteria</taxon>
        <taxon>Bacillati</taxon>
        <taxon>Bacillota</taxon>
        <taxon>Clostridia</taxon>
        <taxon>Eubacteriales</taxon>
        <taxon>Oscillospiraceae</taxon>
        <taxon>Acetivibrio</taxon>
    </lineage>
</organism>
<protein>
    <submittedName>
        <fullName evidence="2">Type IV pilus biogenesis protein PilM</fullName>
    </submittedName>
</protein>
<evidence type="ECO:0000313" key="3">
    <source>
        <dbReference type="Proteomes" id="UP000019109"/>
    </source>
</evidence>
<dbReference type="EMBL" id="BAVR01000006">
    <property type="protein sequence ID" value="GAE87344.1"/>
    <property type="molecule type" value="Genomic_DNA"/>
</dbReference>
<evidence type="ECO:0000259" key="1">
    <source>
        <dbReference type="SMART" id="SM00842"/>
    </source>
</evidence>
<dbReference type="InterPro" id="IPR003494">
    <property type="entry name" value="SHS2_FtsA"/>
</dbReference>
<dbReference type="SMART" id="SM00842">
    <property type="entry name" value="FtsA"/>
    <property type="match status" value="1"/>
</dbReference>
<dbReference type="Pfam" id="PF11104">
    <property type="entry name" value="PilM_2"/>
    <property type="match status" value="1"/>
</dbReference>
<dbReference type="SUPFAM" id="SSF53067">
    <property type="entry name" value="Actin-like ATPase domain"/>
    <property type="match status" value="2"/>
</dbReference>
<evidence type="ECO:0000313" key="2">
    <source>
        <dbReference type="EMBL" id="GAE87344.1"/>
    </source>
</evidence>
<dbReference type="Gene3D" id="3.30.1490.300">
    <property type="match status" value="1"/>
</dbReference>
<keyword evidence="3" id="KW-1185">Reference proteome</keyword>
<sequence>MVTIPFIKTNLLSIDIGFRNIKIVEVELSRNNEIFIKNFGIASTPKGSIKNGAIKDVKSVTNEIKKVMENINVKAKSAKIVMSGTNIISRVFVVEKIPGEDMNQLVRTTISQSMPIDLDAHQIDYKVLQEFREDGIDKIKVFVTAVLKSIIQSYIDILIELGLKPISVDIPANSAAKFFRREIIASESETWFKKQRYSKLSQSTFAVVDFGSETTIVNILRDKVLEFNKVILRGSSNIDEAIAASTGKKLEEAERLKKIQGIDLPDINADEEQEKIHNSIKSVIDEIARQMFQCFDFYEKRCYGEKIGKIYMIGGGSLLKGLREYLEDVFQVPVYPVGLLSIEGIQINKGLDGERLNYLINSVGITL</sequence>
<feature type="domain" description="SHS2" evidence="1">
    <location>
        <begin position="11"/>
        <end position="175"/>
    </location>
</feature>
<dbReference type="InterPro" id="IPR050696">
    <property type="entry name" value="FtsA/MreB"/>
</dbReference>
<dbReference type="Proteomes" id="UP000019109">
    <property type="component" value="Unassembled WGS sequence"/>
</dbReference>
<gene>
    <name evidence="2" type="ORF">JCM21531_704</name>
</gene>
<accession>W4V3N0</accession>
<proteinExistence type="predicted"/>
<comment type="caution">
    <text evidence="2">The sequence shown here is derived from an EMBL/GenBank/DDBJ whole genome shotgun (WGS) entry which is preliminary data.</text>
</comment>
<dbReference type="RefSeq" id="WP_038287154.1">
    <property type="nucleotide sequence ID" value="NZ_BAVR01000006.1"/>
</dbReference>
<name>W4V3N0_9FIRM</name>
<dbReference type="AlphaFoldDB" id="W4V3N0"/>
<dbReference type="InterPro" id="IPR043129">
    <property type="entry name" value="ATPase_NBD"/>
</dbReference>
<dbReference type="InterPro" id="IPR005883">
    <property type="entry name" value="PilM"/>
</dbReference>
<dbReference type="Gene3D" id="3.30.420.40">
    <property type="match status" value="2"/>
</dbReference>
<dbReference type="GO" id="GO:0051301">
    <property type="term" value="P:cell division"/>
    <property type="evidence" value="ECO:0007669"/>
    <property type="project" value="InterPro"/>
</dbReference>